<comment type="caution">
    <text evidence="1">The sequence shown here is derived from an EMBL/GenBank/DDBJ whole genome shotgun (WGS) entry which is preliminary data.</text>
</comment>
<organism evidence="1 2">
    <name type="scientific">Patellaria atrata CBS 101060</name>
    <dbReference type="NCBI Taxonomy" id="1346257"/>
    <lineage>
        <taxon>Eukaryota</taxon>
        <taxon>Fungi</taxon>
        <taxon>Dikarya</taxon>
        <taxon>Ascomycota</taxon>
        <taxon>Pezizomycotina</taxon>
        <taxon>Dothideomycetes</taxon>
        <taxon>Dothideomycetes incertae sedis</taxon>
        <taxon>Patellariales</taxon>
        <taxon>Patellariaceae</taxon>
        <taxon>Patellaria</taxon>
    </lineage>
</organism>
<name>A0A9P4S7U0_9PEZI</name>
<proteinExistence type="predicted"/>
<sequence>MDSGGIGFRFMQLADELILAIIEQINDNKSLCTLAATCRRLQQLVEPYIYRNLLLTDGSQATTLLNAFNSRPDRLAGIRILGIYVGHKLAENDPTERSKGIEALESFIYRMRNLRQLTLEALCCNDGPFQTRQPTRFPWTSTGSIDYKSLFEKASLLITNPELRALPFLQSLTLHSHGLKKQRYALGENSVVFIHPNLRYLKISCFDVDRSLKDLPMLHDHRHSTNLKDLVLEECNISTDGLEALLQCPKELKTLVLGERMHHFHRPNYLPLGSSPSFIRALKLHQPSLTYLKHVGGKHPSGLPWPTRGFGYEDMVKLLDLRTLEISSNSIFNDFLRQKAYPQNLEILRSLDKGPMDMEVPSKMNLGLIQTLGLQSIRSLKEYHMVLSQAPIPGDDVLDIHWRYQQRRINVYKTGQILKSQGVRFKVFAVQGFNFIPPYMYGEPVPRELLAYDSEYPTTFGSVRDDDVVDQAVDDPAEESSDTIGMIILSGVLNF</sequence>
<dbReference type="InterPro" id="IPR032675">
    <property type="entry name" value="LRR_dom_sf"/>
</dbReference>
<gene>
    <name evidence="1" type="ORF">M501DRAFT_1059710</name>
</gene>
<evidence type="ECO:0000313" key="2">
    <source>
        <dbReference type="Proteomes" id="UP000799429"/>
    </source>
</evidence>
<dbReference type="Proteomes" id="UP000799429">
    <property type="component" value="Unassembled WGS sequence"/>
</dbReference>
<accession>A0A9P4S7U0</accession>
<dbReference type="SUPFAM" id="SSF52058">
    <property type="entry name" value="L domain-like"/>
    <property type="match status" value="1"/>
</dbReference>
<dbReference type="SUPFAM" id="SSF81383">
    <property type="entry name" value="F-box domain"/>
    <property type="match status" value="1"/>
</dbReference>
<keyword evidence="2" id="KW-1185">Reference proteome</keyword>
<dbReference type="EMBL" id="MU006102">
    <property type="protein sequence ID" value="KAF2836765.1"/>
    <property type="molecule type" value="Genomic_DNA"/>
</dbReference>
<dbReference type="Gene3D" id="3.80.10.10">
    <property type="entry name" value="Ribonuclease Inhibitor"/>
    <property type="match status" value="1"/>
</dbReference>
<protein>
    <recommendedName>
        <fullName evidence="3">F-box domain-containing protein</fullName>
    </recommendedName>
</protein>
<dbReference type="AlphaFoldDB" id="A0A9P4S7U0"/>
<evidence type="ECO:0008006" key="3">
    <source>
        <dbReference type="Google" id="ProtNLM"/>
    </source>
</evidence>
<evidence type="ECO:0000313" key="1">
    <source>
        <dbReference type="EMBL" id="KAF2836765.1"/>
    </source>
</evidence>
<reference evidence="1" key="1">
    <citation type="journal article" date="2020" name="Stud. Mycol.">
        <title>101 Dothideomycetes genomes: a test case for predicting lifestyles and emergence of pathogens.</title>
        <authorList>
            <person name="Haridas S."/>
            <person name="Albert R."/>
            <person name="Binder M."/>
            <person name="Bloem J."/>
            <person name="Labutti K."/>
            <person name="Salamov A."/>
            <person name="Andreopoulos B."/>
            <person name="Baker S."/>
            <person name="Barry K."/>
            <person name="Bills G."/>
            <person name="Bluhm B."/>
            <person name="Cannon C."/>
            <person name="Castanera R."/>
            <person name="Culley D."/>
            <person name="Daum C."/>
            <person name="Ezra D."/>
            <person name="Gonzalez J."/>
            <person name="Henrissat B."/>
            <person name="Kuo A."/>
            <person name="Liang C."/>
            <person name="Lipzen A."/>
            <person name="Lutzoni F."/>
            <person name="Magnuson J."/>
            <person name="Mondo S."/>
            <person name="Nolan M."/>
            <person name="Ohm R."/>
            <person name="Pangilinan J."/>
            <person name="Park H.-J."/>
            <person name="Ramirez L."/>
            <person name="Alfaro M."/>
            <person name="Sun H."/>
            <person name="Tritt A."/>
            <person name="Yoshinaga Y."/>
            <person name="Zwiers L.-H."/>
            <person name="Turgeon B."/>
            <person name="Goodwin S."/>
            <person name="Spatafora J."/>
            <person name="Crous P."/>
            <person name="Grigoriev I."/>
        </authorList>
    </citation>
    <scope>NUCLEOTIDE SEQUENCE</scope>
    <source>
        <strain evidence="1">CBS 101060</strain>
    </source>
</reference>
<dbReference type="InterPro" id="IPR036047">
    <property type="entry name" value="F-box-like_dom_sf"/>
</dbReference>
<dbReference type="OrthoDB" id="2522477at2759"/>